<proteinExistence type="predicted"/>
<dbReference type="GO" id="GO:0019005">
    <property type="term" value="C:SCF ubiquitin ligase complex"/>
    <property type="evidence" value="ECO:0007669"/>
    <property type="project" value="InterPro"/>
</dbReference>
<dbReference type="GO" id="GO:0009740">
    <property type="term" value="P:gibberellic acid mediated signaling pathway"/>
    <property type="evidence" value="ECO:0007669"/>
    <property type="project" value="TreeGrafter"/>
</dbReference>
<dbReference type="AlphaFoldDB" id="A0AAN7FRN2"/>
<dbReference type="PANTHER" id="PTHR47750:SF7">
    <property type="entry name" value="F-BOX PROTEIN"/>
    <property type="match status" value="1"/>
</dbReference>
<dbReference type="SMART" id="SM00256">
    <property type="entry name" value="FBOX"/>
    <property type="match status" value="1"/>
</dbReference>
<dbReference type="PROSITE" id="PS50181">
    <property type="entry name" value="FBOX"/>
    <property type="match status" value="1"/>
</dbReference>
<sequence>MNSCGRGLVENEEQDKNVKSIVVEEQEEEEGSESETRFVDLDQDVLHNVLKRVDVVTLGRAACVNQLWRAVAQDERLWEPIVTRHFLRSGGYGRFDVFRKEVPKFGGFRRFHSLRLWSLSKPPPSDFFSIDPTVFKIQPFSEIASTSSKMVTR</sequence>
<dbReference type="InterPro" id="IPR001810">
    <property type="entry name" value="F-box_dom"/>
</dbReference>
<evidence type="ECO:0000313" key="4">
    <source>
        <dbReference type="Proteomes" id="UP001324115"/>
    </source>
</evidence>
<feature type="region of interest" description="Disordered" evidence="1">
    <location>
        <begin position="1"/>
        <end position="35"/>
    </location>
</feature>
<dbReference type="EMBL" id="JAXUIC010000002">
    <property type="protein sequence ID" value="KAK4599205.1"/>
    <property type="molecule type" value="Genomic_DNA"/>
</dbReference>
<organism evidence="3 4">
    <name type="scientific">Quercus rubra</name>
    <name type="common">Northern red oak</name>
    <name type="synonym">Quercus borealis</name>
    <dbReference type="NCBI Taxonomy" id="3512"/>
    <lineage>
        <taxon>Eukaryota</taxon>
        <taxon>Viridiplantae</taxon>
        <taxon>Streptophyta</taxon>
        <taxon>Embryophyta</taxon>
        <taxon>Tracheophyta</taxon>
        <taxon>Spermatophyta</taxon>
        <taxon>Magnoliopsida</taxon>
        <taxon>eudicotyledons</taxon>
        <taxon>Gunneridae</taxon>
        <taxon>Pentapetalae</taxon>
        <taxon>rosids</taxon>
        <taxon>fabids</taxon>
        <taxon>Fagales</taxon>
        <taxon>Fagaceae</taxon>
        <taxon>Quercus</taxon>
    </lineage>
</organism>
<gene>
    <name evidence="3" type="ORF">RGQ29_009312</name>
</gene>
<dbReference type="Gene3D" id="1.20.1280.50">
    <property type="match status" value="1"/>
</dbReference>
<dbReference type="Proteomes" id="UP001324115">
    <property type="component" value="Unassembled WGS sequence"/>
</dbReference>
<accession>A0AAN7FRN2</accession>
<dbReference type="PANTHER" id="PTHR47750">
    <property type="entry name" value="F-BOX PROTEIN SNE"/>
    <property type="match status" value="1"/>
</dbReference>
<protein>
    <recommendedName>
        <fullName evidence="2">F-box domain-containing protein</fullName>
    </recommendedName>
</protein>
<comment type="caution">
    <text evidence="3">The sequence shown here is derived from an EMBL/GenBank/DDBJ whole genome shotgun (WGS) entry which is preliminary data.</text>
</comment>
<evidence type="ECO:0000256" key="1">
    <source>
        <dbReference type="SAM" id="MobiDB-lite"/>
    </source>
</evidence>
<dbReference type="Pfam" id="PF00646">
    <property type="entry name" value="F-box"/>
    <property type="match status" value="1"/>
</dbReference>
<evidence type="ECO:0000259" key="2">
    <source>
        <dbReference type="PROSITE" id="PS50181"/>
    </source>
</evidence>
<evidence type="ECO:0000313" key="3">
    <source>
        <dbReference type="EMBL" id="KAK4599205.1"/>
    </source>
</evidence>
<dbReference type="InterPro" id="IPR044184">
    <property type="entry name" value="SNE/GID2"/>
</dbReference>
<dbReference type="SUPFAM" id="SSF81383">
    <property type="entry name" value="F-box domain"/>
    <property type="match status" value="1"/>
</dbReference>
<dbReference type="GO" id="GO:0009937">
    <property type="term" value="P:regulation of gibberellic acid mediated signaling pathway"/>
    <property type="evidence" value="ECO:0007669"/>
    <property type="project" value="InterPro"/>
</dbReference>
<feature type="domain" description="F-box" evidence="2">
    <location>
        <begin position="35"/>
        <end position="81"/>
    </location>
</feature>
<reference evidence="3 4" key="1">
    <citation type="journal article" date="2023" name="G3 (Bethesda)">
        <title>A haplotype-resolved chromosome-scale genome for Quercus rubra L. provides insights into the genetics of adaptive traits for red oak species.</title>
        <authorList>
            <person name="Kapoor B."/>
            <person name="Jenkins J."/>
            <person name="Schmutz J."/>
            <person name="Zhebentyayeva T."/>
            <person name="Kuelheim C."/>
            <person name="Coggeshall M."/>
            <person name="Heim C."/>
            <person name="Lasky J.R."/>
            <person name="Leites L."/>
            <person name="Islam-Faridi N."/>
            <person name="Romero-Severson J."/>
            <person name="DeLeo V.L."/>
            <person name="Lucas S.M."/>
            <person name="Lazic D."/>
            <person name="Gailing O."/>
            <person name="Carlson J."/>
            <person name="Staton M."/>
        </authorList>
    </citation>
    <scope>NUCLEOTIDE SEQUENCE [LARGE SCALE GENOMIC DNA]</scope>
    <source>
        <strain evidence="3">Pseudo-F2</strain>
    </source>
</reference>
<dbReference type="InterPro" id="IPR036047">
    <property type="entry name" value="F-box-like_dom_sf"/>
</dbReference>
<feature type="compositionally biased region" description="Acidic residues" evidence="1">
    <location>
        <begin position="24"/>
        <end position="33"/>
    </location>
</feature>
<name>A0AAN7FRN2_QUERU</name>
<keyword evidence="4" id="KW-1185">Reference proteome</keyword>